<evidence type="ECO:0000313" key="7">
    <source>
        <dbReference type="Proteomes" id="UP000640274"/>
    </source>
</evidence>
<feature type="domain" description="ATP-grasp" evidence="5">
    <location>
        <begin position="116"/>
        <end position="315"/>
    </location>
</feature>
<dbReference type="Proteomes" id="UP000640274">
    <property type="component" value="Unassembled WGS sequence"/>
</dbReference>
<dbReference type="GO" id="GO:0046872">
    <property type="term" value="F:metal ion binding"/>
    <property type="evidence" value="ECO:0007669"/>
    <property type="project" value="InterPro"/>
</dbReference>
<dbReference type="Pfam" id="PF18603">
    <property type="entry name" value="LAL_C2"/>
    <property type="match status" value="1"/>
</dbReference>
<evidence type="ECO:0000256" key="2">
    <source>
        <dbReference type="ARBA" id="ARBA00022741"/>
    </source>
</evidence>
<gene>
    <name evidence="6" type="ORF">JFN88_14085</name>
</gene>
<dbReference type="Gene3D" id="3.30.470.20">
    <property type="entry name" value="ATP-grasp fold, B domain"/>
    <property type="match status" value="1"/>
</dbReference>
<dbReference type="AlphaFoldDB" id="A0A934J7Z1"/>
<dbReference type="PROSITE" id="PS50975">
    <property type="entry name" value="ATP_GRASP"/>
    <property type="match status" value="1"/>
</dbReference>
<evidence type="ECO:0000256" key="1">
    <source>
        <dbReference type="ARBA" id="ARBA00022598"/>
    </source>
</evidence>
<name>A0A934J7Z1_9BACL</name>
<keyword evidence="7" id="KW-1185">Reference proteome</keyword>
<dbReference type="Gene3D" id="3.40.50.20">
    <property type="match status" value="1"/>
</dbReference>
<dbReference type="Pfam" id="PF13535">
    <property type="entry name" value="ATP-grasp_4"/>
    <property type="match status" value="1"/>
</dbReference>
<dbReference type="GO" id="GO:0016874">
    <property type="term" value="F:ligase activity"/>
    <property type="evidence" value="ECO:0007669"/>
    <property type="project" value="UniProtKB-KW"/>
</dbReference>
<protein>
    <submittedName>
        <fullName evidence="6">ATP-grasp domain-containing protein</fullName>
    </submittedName>
</protein>
<proteinExistence type="predicted"/>
<dbReference type="RefSeq" id="WP_199019938.1">
    <property type="nucleotide sequence ID" value="NZ_JAELUP010000072.1"/>
</dbReference>
<dbReference type="EMBL" id="JAELUP010000072">
    <property type="protein sequence ID" value="MBJ6362391.1"/>
    <property type="molecule type" value="Genomic_DNA"/>
</dbReference>
<dbReference type="PANTHER" id="PTHR43585">
    <property type="entry name" value="FUMIPYRROLE BIOSYNTHESIS PROTEIN C"/>
    <property type="match status" value="1"/>
</dbReference>
<evidence type="ECO:0000259" key="5">
    <source>
        <dbReference type="PROSITE" id="PS50975"/>
    </source>
</evidence>
<comment type="caution">
    <text evidence="6">The sequence shown here is derived from an EMBL/GenBank/DDBJ whole genome shotgun (WGS) entry which is preliminary data.</text>
</comment>
<keyword evidence="1" id="KW-0436">Ligase</keyword>
<evidence type="ECO:0000256" key="3">
    <source>
        <dbReference type="ARBA" id="ARBA00022840"/>
    </source>
</evidence>
<accession>A0A934J7Z1</accession>
<keyword evidence="2 4" id="KW-0547">Nucleotide-binding</keyword>
<organism evidence="6 7">
    <name type="scientific">Paenibacillus roseus</name>
    <dbReference type="NCBI Taxonomy" id="2798579"/>
    <lineage>
        <taxon>Bacteria</taxon>
        <taxon>Bacillati</taxon>
        <taxon>Bacillota</taxon>
        <taxon>Bacilli</taxon>
        <taxon>Bacillales</taxon>
        <taxon>Paenibacillaceae</taxon>
        <taxon>Paenibacillus</taxon>
    </lineage>
</organism>
<dbReference type="PANTHER" id="PTHR43585:SF2">
    <property type="entry name" value="ATP-GRASP ENZYME FSQD"/>
    <property type="match status" value="1"/>
</dbReference>
<dbReference type="InterPro" id="IPR052032">
    <property type="entry name" value="ATP-dep_AA_Ligase"/>
</dbReference>
<evidence type="ECO:0000313" key="6">
    <source>
        <dbReference type="EMBL" id="MBJ6362391.1"/>
    </source>
</evidence>
<dbReference type="InterPro" id="IPR011761">
    <property type="entry name" value="ATP-grasp"/>
</dbReference>
<dbReference type="InterPro" id="IPR013815">
    <property type="entry name" value="ATP_grasp_subdomain_1"/>
</dbReference>
<dbReference type="GO" id="GO:0005524">
    <property type="term" value="F:ATP binding"/>
    <property type="evidence" value="ECO:0007669"/>
    <property type="project" value="UniProtKB-UniRule"/>
</dbReference>
<keyword evidence="3 4" id="KW-0067">ATP-binding</keyword>
<dbReference type="SUPFAM" id="SSF56059">
    <property type="entry name" value="Glutathione synthetase ATP-binding domain-like"/>
    <property type="match status" value="1"/>
</dbReference>
<dbReference type="InterPro" id="IPR040570">
    <property type="entry name" value="LAL_C2"/>
</dbReference>
<sequence length="409" mass="46889">MKQKILMIGFSMVALKQYKDRTDIEVYIIEEEELFEKNKFSEFESKLVKKVVFGNYIDSEDCVAIAKAFHDEIQFDAVFPSKDYAVKATGKIADLLGLPGLKEKNAKVLTNKILLREACERFDIPHPRYKKVVQIEDLFDFYEGKPLIFKPATLQASIGISKIESIRDIEKAWENTTLALDNQKITVSRKINREHIVEEYVDGPEFSVETLVRDNEIIFSNVTEKITFDDNFVEEGHIVPANISAADWELLLKEKSNLVKKLEIGSGLLHSEWKIQDEKPVLIECAGRMPGDYIYDLISYAYEFDFLKEYSMILMRQNTTIQQVAAKVSTVRYFNCPAGELKEIKGIESLMAPEVVDWSIDKSIGDIIPVVKSSWDRVGHFVVVGDSHDEVNRISNEILNHIEFEVEVK</sequence>
<reference evidence="6" key="1">
    <citation type="submission" date="2020-12" db="EMBL/GenBank/DDBJ databases">
        <authorList>
            <person name="Huq M.A."/>
        </authorList>
    </citation>
    <scope>NUCLEOTIDE SEQUENCE</scope>
    <source>
        <strain evidence="6">MAHUQ-46</strain>
    </source>
</reference>
<evidence type="ECO:0000256" key="4">
    <source>
        <dbReference type="PROSITE-ProRule" id="PRU00409"/>
    </source>
</evidence>
<dbReference type="Gene3D" id="3.30.1490.20">
    <property type="entry name" value="ATP-grasp fold, A domain"/>
    <property type="match status" value="1"/>
</dbReference>